<dbReference type="InterPro" id="IPR043129">
    <property type="entry name" value="ATPase_NBD"/>
</dbReference>
<comment type="caution">
    <text evidence="7">The sequence shown here is derived from an EMBL/GenBank/DDBJ whole genome shotgun (WGS) entry which is preliminary data.</text>
</comment>
<evidence type="ECO:0000313" key="8">
    <source>
        <dbReference type="Proteomes" id="UP000838821"/>
    </source>
</evidence>
<protein>
    <submittedName>
        <fullName evidence="7">Xylulose kinase</fullName>
        <ecNumber evidence="7">2.7.1.17</ecNumber>
    </submittedName>
</protein>
<dbReference type="Pfam" id="PF02782">
    <property type="entry name" value="FGGY_C"/>
    <property type="match status" value="1"/>
</dbReference>
<dbReference type="InterPro" id="IPR000577">
    <property type="entry name" value="Carb_kinase_FGGY"/>
</dbReference>
<comment type="similarity">
    <text evidence="1 4">Belongs to the FGGY kinase family.</text>
</comment>
<accession>A0ABN8FTR0</accession>
<reference evidence="7" key="1">
    <citation type="submission" date="2022-01" db="EMBL/GenBank/DDBJ databases">
        <authorList>
            <person name="Criscuolo A."/>
        </authorList>
    </citation>
    <scope>NUCLEOTIDE SEQUENCE</scope>
    <source>
        <strain evidence="7">CIP111891</strain>
    </source>
</reference>
<dbReference type="Gene3D" id="3.30.420.40">
    <property type="match status" value="2"/>
</dbReference>
<feature type="domain" description="Carbohydrate kinase FGGY N-terminal" evidence="5">
    <location>
        <begin position="3"/>
        <end position="246"/>
    </location>
</feature>
<evidence type="ECO:0000259" key="5">
    <source>
        <dbReference type="Pfam" id="PF00370"/>
    </source>
</evidence>
<dbReference type="PANTHER" id="PTHR43095">
    <property type="entry name" value="SUGAR KINASE"/>
    <property type="match status" value="1"/>
</dbReference>
<evidence type="ECO:0000256" key="3">
    <source>
        <dbReference type="ARBA" id="ARBA00022777"/>
    </source>
</evidence>
<evidence type="ECO:0000259" key="6">
    <source>
        <dbReference type="Pfam" id="PF02782"/>
    </source>
</evidence>
<evidence type="ECO:0000256" key="1">
    <source>
        <dbReference type="ARBA" id="ARBA00009156"/>
    </source>
</evidence>
<evidence type="ECO:0000256" key="4">
    <source>
        <dbReference type="RuleBase" id="RU003733"/>
    </source>
</evidence>
<dbReference type="EMBL" id="CAKMMW010000001">
    <property type="protein sequence ID" value="CAH1192286.1"/>
    <property type="molecule type" value="Genomic_DNA"/>
</dbReference>
<name>A0ABN8FTR0_9BACL</name>
<dbReference type="InterPro" id="IPR018483">
    <property type="entry name" value="Carb_kinase_FGGY_CS"/>
</dbReference>
<feature type="domain" description="Carbohydrate kinase FGGY C-terminal" evidence="6">
    <location>
        <begin position="322"/>
        <end position="438"/>
    </location>
</feature>
<dbReference type="Pfam" id="PF00370">
    <property type="entry name" value="FGGY_N"/>
    <property type="match status" value="1"/>
</dbReference>
<dbReference type="PIRSF" id="PIRSF000538">
    <property type="entry name" value="GlpK"/>
    <property type="match status" value="1"/>
</dbReference>
<sequence length="495" mass="55720">MGIISIDLGTTNIKVAAYNKSLQLLFIETENVKYLSDGDRVEFDAEQYFEMVSSAIRRCCERSYSGADHIDQIVLTGQAESLIMVDIEGKPLRKGISWLDTRSKEECEELTAAFNEETCFQITGQPAIIPTWPITKMLWIRKHEPHIFSQVAKYLMLKDYIQFRLTGKLYGEYSIYNFTHYFDIRKKQYWEEIITYCGVSVDQLPQLIEPCTNIGAITGAVADDLGLHPQTTVNVGTLDHFAGMIGTGNIREGIISESTGTVLSIATMVHSPVFGNLRIPYHYGPFKDTYVLLPVCESGGISLEWFKGNFLEDCTFSEMNVELQKKKIPNELIFLPYITGVNAPDFNANASGVFYGIKLKHDKLDFTLAIMEGVVHLLKKNMKCLEQVGVKADMIISTGGGARSELWSQMKSDITEYIVAIPENEEAACLGAAMIGAVSDGLFPSYEKAVDQCVAIKHKFMPKNNDKFQKKHELFNRLFDQIIPVYDYDSENVIL</sequence>
<dbReference type="InterPro" id="IPR050406">
    <property type="entry name" value="FGGY_Carb_Kinase"/>
</dbReference>
<dbReference type="EC" id="2.7.1.17" evidence="7"/>
<keyword evidence="3 4" id="KW-0418">Kinase</keyword>
<dbReference type="GO" id="GO:0004856">
    <property type="term" value="F:D-xylulokinase activity"/>
    <property type="evidence" value="ECO:0007669"/>
    <property type="project" value="UniProtKB-EC"/>
</dbReference>
<evidence type="ECO:0000313" key="7">
    <source>
        <dbReference type="EMBL" id="CAH1192286.1"/>
    </source>
</evidence>
<dbReference type="SUPFAM" id="SSF53067">
    <property type="entry name" value="Actin-like ATPase domain"/>
    <property type="match status" value="2"/>
</dbReference>
<dbReference type="CDD" id="cd07773">
    <property type="entry name" value="ASKHA_NBD_FGGY_FK"/>
    <property type="match status" value="1"/>
</dbReference>
<dbReference type="InterPro" id="IPR018485">
    <property type="entry name" value="FGGY_C"/>
</dbReference>
<organism evidence="7 8">
    <name type="scientific">Paenibacillus allorhizoplanae</name>
    <dbReference type="NCBI Taxonomy" id="2905648"/>
    <lineage>
        <taxon>Bacteria</taxon>
        <taxon>Bacillati</taxon>
        <taxon>Bacillota</taxon>
        <taxon>Bacilli</taxon>
        <taxon>Bacillales</taxon>
        <taxon>Paenibacillaceae</taxon>
        <taxon>Paenibacillus</taxon>
    </lineage>
</organism>
<dbReference type="InterPro" id="IPR018484">
    <property type="entry name" value="FGGY_N"/>
</dbReference>
<dbReference type="PROSITE" id="PS00445">
    <property type="entry name" value="FGGY_KINASES_2"/>
    <property type="match status" value="1"/>
</dbReference>
<gene>
    <name evidence="7" type="primary">xylB_1</name>
    <name evidence="7" type="ORF">PAECIP111891_00257</name>
</gene>
<keyword evidence="8" id="KW-1185">Reference proteome</keyword>
<keyword evidence="2 4" id="KW-0808">Transferase</keyword>
<dbReference type="Proteomes" id="UP000838821">
    <property type="component" value="Unassembled WGS sequence"/>
</dbReference>
<proteinExistence type="inferred from homology"/>
<evidence type="ECO:0000256" key="2">
    <source>
        <dbReference type="ARBA" id="ARBA00022679"/>
    </source>
</evidence>